<sequence>MSIDSIAQLQTTRRYLTSILLNLPIQTKDTSVASLLVMLDHFVANPQDYLELIQCQEQ</sequence>
<reference evidence="1" key="1">
    <citation type="journal article" date="2005" name="Environ. Microbiol.">
        <title>Potential photosynthesis gene recombination between Prochlorococcus and Synechococcus via viral intermediates.</title>
        <authorList>
            <person name="Zeidner G."/>
            <person name="Bielawski J.P."/>
            <person name="Shmoish M."/>
            <person name="Scanlan D.J."/>
            <person name="Sabehi G."/>
            <person name="Beja O."/>
        </authorList>
    </citation>
    <scope>NUCLEOTIDE SEQUENCE</scope>
    <source>
        <strain evidence="1">3</strain>
    </source>
</reference>
<evidence type="ECO:0000313" key="1">
    <source>
        <dbReference type="EMBL" id="AAU84575.1"/>
    </source>
</evidence>
<dbReference type="EMBL" id="AY713441">
    <property type="protein sequence ID" value="AAU84575.1"/>
    <property type="molecule type" value="Genomic_DNA"/>
</dbReference>
<organism evidence="1">
    <name type="scientific">uncultured organism BAC21E04</name>
    <dbReference type="NCBI Taxonomy" id="382346"/>
    <lineage>
        <taxon>unclassified sequences</taxon>
        <taxon>environmental samples</taxon>
    </lineage>
</organism>
<accession>Q5Y198</accession>
<dbReference type="AlphaFoldDB" id="Q5Y198"/>
<proteinExistence type="predicted"/>
<name>Q5Y198_9ZZZZ</name>
<protein>
    <submittedName>
        <fullName evidence="1">Uncharacterized protein</fullName>
    </submittedName>
</protein>